<dbReference type="EMBL" id="FQVN01000014">
    <property type="protein sequence ID" value="SHG81890.1"/>
    <property type="molecule type" value="Genomic_DNA"/>
</dbReference>
<dbReference type="OrthoDB" id="9806824at2"/>
<feature type="compositionally biased region" description="Basic residues" evidence="7">
    <location>
        <begin position="467"/>
        <end position="476"/>
    </location>
</feature>
<dbReference type="STRING" id="2017.SAMN05444320_11487"/>
<name>A0A1M5MX20_STRHI</name>
<sequence>MTAGDHSAWSWLLVALLLAWPAHNLVLAAFGFRVPRPRRPPSRRPLHFWIIVPALNEELVVGNTVRAALALDAPYTPVRVLVVDDGSDDRTPEVLAAIDDPRLTVLRRDLPDARQGKGVALNVAYRRIREIAKRERTTDRTVLGVIDGDGRGSPNLLREVSAFFADQAVGAVQCRVRIHNRRPVLGLLQDIELACVADATQSLRDLVGTVSLGGNGQFTRLRELIRFGDNPWSECLVEDLELGLRLHLAGARIRYCRTGWVTQQAVVDSRRLLRQRTRWAQGNLQCLGYVPRLAHSPAVGSVALLDFLHCLLTPWATIPLSALVAVVLGLTCSGLVFPTPGSPLAAAGSEVWAAGGAILAAAVGPGLLWAVVHRGRLRDARWGRCLLAGLCYPAFLLLGVAATWRALVRHLLRRQAWVKTERLVETAEPVAPPPAGVVFTPARPGMRLLRLRGRAERSGAAADERRPGRKRRRPEA</sequence>
<proteinExistence type="predicted"/>
<evidence type="ECO:0000313" key="9">
    <source>
        <dbReference type="EMBL" id="SHG81890.1"/>
    </source>
</evidence>
<keyword evidence="2" id="KW-0328">Glycosyltransferase</keyword>
<evidence type="ECO:0000256" key="4">
    <source>
        <dbReference type="ARBA" id="ARBA00022692"/>
    </source>
</evidence>
<dbReference type="PANTHER" id="PTHR43867">
    <property type="entry name" value="CELLULOSE SYNTHASE CATALYTIC SUBUNIT A [UDP-FORMING]"/>
    <property type="match status" value="1"/>
</dbReference>
<dbReference type="Gene3D" id="3.90.550.10">
    <property type="entry name" value="Spore Coat Polysaccharide Biosynthesis Protein SpsA, Chain A"/>
    <property type="match status" value="1"/>
</dbReference>
<dbReference type="PANTHER" id="PTHR43867:SF2">
    <property type="entry name" value="CELLULOSE SYNTHASE CATALYTIC SUBUNIT A [UDP-FORMING]"/>
    <property type="match status" value="1"/>
</dbReference>
<feature type="transmembrane region" description="Helical" evidence="8">
    <location>
        <begin position="384"/>
        <end position="404"/>
    </location>
</feature>
<keyword evidence="3 9" id="KW-0808">Transferase</keyword>
<keyword evidence="6 8" id="KW-0472">Membrane</keyword>
<feature type="transmembrane region" description="Helical" evidence="8">
    <location>
        <begin position="320"/>
        <end position="339"/>
    </location>
</feature>
<protein>
    <submittedName>
        <fullName evidence="9">Glycosyltransferase, catalytic subunit of cellulose synthase and poly-beta-1,6-N-acetylglucosamine synthase</fullName>
    </submittedName>
</protein>
<dbReference type="Pfam" id="PF13641">
    <property type="entry name" value="Glyco_tranf_2_3"/>
    <property type="match status" value="1"/>
</dbReference>
<evidence type="ECO:0000256" key="3">
    <source>
        <dbReference type="ARBA" id="ARBA00022679"/>
    </source>
</evidence>
<feature type="transmembrane region" description="Helical" evidence="8">
    <location>
        <begin position="351"/>
        <end position="372"/>
    </location>
</feature>
<feature type="compositionally biased region" description="Basic and acidic residues" evidence="7">
    <location>
        <begin position="453"/>
        <end position="466"/>
    </location>
</feature>
<evidence type="ECO:0000313" key="10">
    <source>
        <dbReference type="Proteomes" id="UP000184501"/>
    </source>
</evidence>
<dbReference type="Proteomes" id="UP000184501">
    <property type="component" value="Unassembled WGS sequence"/>
</dbReference>
<evidence type="ECO:0000256" key="1">
    <source>
        <dbReference type="ARBA" id="ARBA00004141"/>
    </source>
</evidence>
<feature type="region of interest" description="Disordered" evidence="7">
    <location>
        <begin position="453"/>
        <end position="476"/>
    </location>
</feature>
<accession>A0A1M5MX20</accession>
<reference evidence="9 10" key="1">
    <citation type="submission" date="2016-11" db="EMBL/GenBank/DDBJ databases">
        <authorList>
            <person name="Jaros S."/>
            <person name="Januszkiewicz K."/>
            <person name="Wedrychowicz H."/>
        </authorList>
    </citation>
    <scope>NUCLEOTIDE SEQUENCE [LARGE SCALE GENOMIC DNA]</scope>
    <source>
        <strain evidence="9 10">DSM 44523</strain>
    </source>
</reference>
<dbReference type="RefSeq" id="WP_073489433.1">
    <property type="nucleotide sequence ID" value="NZ_FQVN01000014.1"/>
</dbReference>
<keyword evidence="4 8" id="KW-0812">Transmembrane</keyword>
<comment type="subcellular location">
    <subcellularLocation>
        <location evidence="1">Membrane</location>
        <topology evidence="1">Multi-pass membrane protein</topology>
    </subcellularLocation>
</comment>
<dbReference type="InterPro" id="IPR050321">
    <property type="entry name" value="Glycosyltr_2/OpgH_subfam"/>
</dbReference>
<dbReference type="SUPFAM" id="SSF53448">
    <property type="entry name" value="Nucleotide-diphospho-sugar transferases"/>
    <property type="match status" value="1"/>
</dbReference>
<organism evidence="9 10">
    <name type="scientific">Streptoalloteichus hindustanus</name>
    <dbReference type="NCBI Taxonomy" id="2017"/>
    <lineage>
        <taxon>Bacteria</taxon>
        <taxon>Bacillati</taxon>
        <taxon>Actinomycetota</taxon>
        <taxon>Actinomycetes</taxon>
        <taxon>Pseudonocardiales</taxon>
        <taxon>Pseudonocardiaceae</taxon>
        <taxon>Streptoalloteichus</taxon>
    </lineage>
</organism>
<dbReference type="InterPro" id="IPR029044">
    <property type="entry name" value="Nucleotide-diphossugar_trans"/>
</dbReference>
<evidence type="ECO:0000256" key="7">
    <source>
        <dbReference type="SAM" id="MobiDB-lite"/>
    </source>
</evidence>
<gene>
    <name evidence="9" type="ORF">SAMN05444320_11487</name>
</gene>
<evidence type="ECO:0000256" key="6">
    <source>
        <dbReference type="ARBA" id="ARBA00023136"/>
    </source>
</evidence>
<dbReference type="AlphaFoldDB" id="A0A1M5MX20"/>
<evidence type="ECO:0000256" key="2">
    <source>
        <dbReference type="ARBA" id="ARBA00022676"/>
    </source>
</evidence>
<evidence type="ECO:0000256" key="5">
    <source>
        <dbReference type="ARBA" id="ARBA00022989"/>
    </source>
</evidence>
<keyword evidence="10" id="KW-1185">Reference proteome</keyword>
<dbReference type="GO" id="GO:0005886">
    <property type="term" value="C:plasma membrane"/>
    <property type="evidence" value="ECO:0007669"/>
    <property type="project" value="TreeGrafter"/>
</dbReference>
<keyword evidence="5 8" id="KW-1133">Transmembrane helix</keyword>
<dbReference type="GO" id="GO:0016758">
    <property type="term" value="F:hexosyltransferase activity"/>
    <property type="evidence" value="ECO:0007669"/>
    <property type="project" value="TreeGrafter"/>
</dbReference>
<evidence type="ECO:0000256" key="8">
    <source>
        <dbReference type="SAM" id="Phobius"/>
    </source>
</evidence>